<organism evidence="2 3">
    <name type="scientific">Desulfolutivibrio sulfodismutans</name>
    <dbReference type="NCBI Taxonomy" id="63561"/>
    <lineage>
        <taxon>Bacteria</taxon>
        <taxon>Pseudomonadati</taxon>
        <taxon>Thermodesulfobacteriota</taxon>
        <taxon>Desulfovibrionia</taxon>
        <taxon>Desulfovibrionales</taxon>
        <taxon>Desulfovibrionaceae</taxon>
        <taxon>Desulfolutivibrio</taxon>
    </lineage>
</organism>
<dbReference type="AlphaFoldDB" id="A0A7K3NNQ5"/>
<dbReference type="Proteomes" id="UP000469724">
    <property type="component" value="Unassembled WGS sequence"/>
</dbReference>
<dbReference type="PANTHER" id="PTHR43179:SF7">
    <property type="entry name" value="RHAMNOSYLTRANSFERASE WBBL"/>
    <property type="match status" value="1"/>
</dbReference>
<dbReference type="GO" id="GO:0016740">
    <property type="term" value="F:transferase activity"/>
    <property type="evidence" value="ECO:0007669"/>
    <property type="project" value="UniProtKB-KW"/>
</dbReference>
<dbReference type="Gene3D" id="3.90.550.10">
    <property type="entry name" value="Spore Coat Polysaccharide Biosynthesis Protein SpsA, Chain A"/>
    <property type="match status" value="1"/>
</dbReference>
<keyword evidence="2" id="KW-0808">Transferase</keyword>
<accession>A0A7K3NNQ5</accession>
<comment type="caution">
    <text evidence="2">The sequence shown here is derived from an EMBL/GenBank/DDBJ whole genome shotgun (WGS) entry which is preliminary data.</text>
</comment>
<dbReference type="InterPro" id="IPR011990">
    <property type="entry name" value="TPR-like_helical_dom_sf"/>
</dbReference>
<dbReference type="InterPro" id="IPR029044">
    <property type="entry name" value="Nucleotide-diphossugar_trans"/>
</dbReference>
<dbReference type="Pfam" id="PF00535">
    <property type="entry name" value="Glycos_transf_2"/>
    <property type="match status" value="1"/>
</dbReference>
<evidence type="ECO:0000313" key="2">
    <source>
        <dbReference type="EMBL" id="NDY57811.1"/>
    </source>
</evidence>
<dbReference type="SUPFAM" id="SSF53448">
    <property type="entry name" value="Nucleotide-diphospho-sugar transferases"/>
    <property type="match status" value="1"/>
</dbReference>
<gene>
    <name evidence="2" type="ORF">G3N56_13830</name>
</gene>
<evidence type="ECO:0000313" key="3">
    <source>
        <dbReference type="Proteomes" id="UP000469724"/>
    </source>
</evidence>
<reference evidence="2 3" key="1">
    <citation type="submission" date="2020-02" db="EMBL/GenBank/DDBJ databases">
        <title>Comparative genomics of sulfur disproportionating microorganisms.</title>
        <authorList>
            <person name="Ward L.M."/>
            <person name="Bertran E."/>
            <person name="Johnston D.T."/>
        </authorList>
    </citation>
    <scope>NUCLEOTIDE SEQUENCE [LARGE SCALE GENOMIC DNA]</scope>
    <source>
        <strain evidence="2 3">DSM 3696</strain>
    </source>
</reference>
<dbReference type="InterPro" id="IPR001173">
    <property type="entry name" value="Glyco_trans_2-like"/>
</dbReference>
<dbReference type="SUPFAM" id="SSF48452">
    <property type="entry name" value="TPR-like"/>
    <property type="match status" value="1"/>
</dbReference>
<evidence type="ECO:0000259" key="1">
    <source>
        <dbReference type="Pfam" id="PF00535"/>
    </source>
</evidence>
<proteinExistence type="predicted"/>
<name>A0A7K3NNQ5_9BACT</name>
<feature type="domain" description="Glycosyltransferase 2-like" evidence="1">
    <location>
        <begin position="276"/>
        <end position="415"/>
    </location>
</feature>
<dbReference type="RefSeq" id="WP_163302893.1">
    <property type="nucleotide sequence ID" value="NZ_JAAGRQ010000063.1"/>
</dbReference>
<dbReference type="CDD" id="cd00761">
    <property type="entry name" value="Glyco_tranf_GTA_type"/>
    <property type="match status" value="1"/>
</dbReference>
<sequence length="577" mass="62012">MDVFAPASTVPEPLLRALLVGGDGSPELLRAAALAEALAGGPDAAQGGMPPRELLRLAYDLRQAAWEADPLNGSLAASVLALDAARPFLDEARRRVLAAVSGQDRPPADARYFARLLERREHDKTMAFLFGRLEAEPGNLHWLRHLAALALAAGDFDAAARAAAHLRHCPQGDLAPLAFLADWIDAEAAFLHRDFALAERRYAAAWAVLPMGPARRIRAEALLRLGRRDEAVSLLGRDFAAHPFNVTTLLRLHDLALGLDRARATLSGGLALLLYTCNKAADLDNTLASLAGADLSFAPGTRIVVLNNGSADATADVITAWRDRLGPDVLSRVDLPVNIGAPAARNWLARHPATQGAAYAAYLDDDADVPRDFLGRLAAAVQAFPAAGVYGCRVVDAAHPAHIQSADLFLEPLPETPGGPAFSRAFTTSRAHLHSLDTGRFDYLRPCASVTGCCHLFSTALLRTAGDFDIRLSPSQYDDLDHDFRCLLAGHIPIYQGHLRVLHRKRTGSQGRPGGSQYSMGFANQFKLHQFYSRDQFAAMAEAAFQAARLDAAVKWTWIAEQMHMAAAAPGETGGQA</sequence>
<keyword evidence="3" id="KW-1185">Reference proteome</keyword>
<protein>
    <submittedName>
        <fullName evidence="2">Glycosyltransferase family 2 protein</fullName>
    </submittedName>
</protein>
<dbReference type="EMBL" id="JAAGRQ010000063">
    <property type="protein sequence ID" value="NDY57811.1"/>
    <property type="molecule type" value="Genomic_DNA"/>
</dbReference>
<dbReference type="PANTHER" id="PTHR43179">
    <property type="entry name" value="RHAMNOSYLTRANSFERASE WBBL"/>
    <property type="match status" value="1"/>
</dbReference>